<organism evidence="1 2">
    <name type="scientific">Mycoplasmopsis edwardii</name>
    <dbReference type="NCBI Taxonomy" id="53558"/>
    <lineage>
        <taxon>Bacteria</taxon>
        <taxon>Bacillati</taxon>
        <taxon>Mycoplasmatota</taxon>
        <taxon>Mycoplasmoidales</taxon>
        <taxon>Metamycoplasmataceae</taxon>
        <taxon>Mycoplasmopsis</taxon>
    </lineage>
</organism>
<feature type="non-terminal residue" evidence="1">
    <location>
        <position position="74"/>
    </location>
</feature>
<reference evidence="2" key="1">
    <citation type="submission" date="2018-06" db="EMBL/GenBank/DDBJ databases">
        <authorList>
            <consortium name="Pathogen Informatics"/>
        </authorList>
    </citation>
    <scope>NUCLEOTIDE SEQUENCE [LARGE SCALE GENOMIC DNA]</scope>
    <source>
        <strain evidence="2">NCTC10132</strain>
    </source>
</reference>
<dbReference type="EMBL" id="LS991951">
    <property type="protein sequence ID" value="SYV97053.1"/>
    <property type="molecule type" value="Genomic_DNA"/>
</dbReference>
<keyword evidence="2" id="KW-1185">Reference proteome</keyword>
<dbReference type="KEGG" id="medw:NCTC10132_00408"/>
<gene>
    <name evidence="1" type="ORF">NCTC10132_00408</name>
</gene>
<evidence type="ECO:0000313" key="1">
    <source>
        <dbReference type="EMBL" id="SYV97053.1"/>
    </source>
</evidence>
<proteinExistence type="predicted"/>
<dbReference type="Proteomes" id="UP000257559">
    <property type="component" value="Chromosome"/>
</dbReference>
<evidence type="ECO:0000313" key="2">
    <source>
        <dbReference type="Proteomes" id="UP000257559"/>
    </source>
</evidence>
<accession>A0A3B0QAK1</accession>
<dbReference type="AlphaFoldDB" id="A0A3B0QAK1"/>
<name>A0A3B0QAK1_9BACT</name>
<protein>
    <submittedName>
        <fullName evidence="1">Uncharacterized protein</fullName>
    </submittedName>
</protein>
<sequence>MQNGFHPQNILRELNKRSLKDIQVSGKILSNFKKEGRVLYYVIDEAFLKEFELDSLRAALYVNELANIDDNSCW</sequence>